<feature type="region of interest" description="Disordered" evidence="1">
    <location>
        <begin position="57"/>
        <end position="85"/>
    </location>
</feature>
<dbReference type="AlphaFoldDB" id="A0AAV7N003"/>
<evidence type="ECO:0000313" key="3">
    <source>
        <dbReference type="Proteomes" id="UP001066276"/>
    </source>
</evidence>
<evidence type="ECO:0000313" key="2">
    <source>
        <dbReference type="EMBL" id="KAJ1107882.1"/>
    </source>
</evidence>
<sequence>MRKPTQQCPRSALATGESDTDGETLGSIQGLEVEEGGALKVKGEEETGVLRQVWGTDAAERKGEDVGPAGTMGPAEQRRTGGTTE</sequence>
<organism evidence="2 3">
    <name type="scientific">Pleurodeles waltl</name>
    <name type="common">Iberian ribbed newt</name>
    <dbReference type="NCBI Taxonomy" id="8319"/>
    <lineage>
        <taxon>Eukaryota</taxon>
        <taxon>Metazoa</taxon>
        <taxon>Chordata</taxon>
        <taxon>Craniata</taxon>
        <taxon>Vertebrata</taxon>
        <taxon>Euteleostomi</taxon>
        <taxon>Amphibia</taxon>
        <taxon>Batrachia</taxon>
        <taxon>Caudata</taxon>
        <taxon>Salamandroidea</taxon>
        <taxon>Salamandridae</taxon>
        <taxon>Pleurodelinae</taxon>
        <taxon>Pleurodeles</taxon>
    </lineage>
</organism>
<keyword evidence="3" id="KW-1185">Reference proteome</keyword>
<name>A0AAV7N003_PLEWA</name>
<accession>A0AAV7N003</accession>
<reference evidence="2" key="1">
    <citation type="journal article" date="2022" name="bioRxiv">
        <title>Sequencing and chromosome-scale assembly of the giantPleurodeles waltlgenome.</title>
        <authorList>
            <person name="Brown T."/>
            <person name="Elewa A."/>
            <person name="Iarovenko S."/>
            <person name="Subramanian E."/>
            <person name="Araus A.J."/>
            <person name="Petzold A."/>
            <person name="Susuki M."/>
            <person name="Suzuki K.-i.T."/>
            <person name="Hayashi T."/>
            <person name="Toyoda A."/>
            <person name="Oliveira C."/>
            <person name="Osipova E."/>
            <person name="Leigh N.D."/>
            <person name="Simon A."/>
            <person name="Yun M.H."/>
        </authorList>
    </citation>
    <scope>NUCLEOTIDE SEQUENCE</scope>
    <source>
        <strain evidence="2">20211129_DDA</strain>
        <tissue evidence="2">Liver</tissue>
    </source>
</reference>
<dbReference type="EMBL" id="JANPWB010000013">
    <property type="protein sequence ID" value="KAJ1107882.1"/>
    <property type="molecule type" value="Genomic_DNA"/>
</dbReference>
<protein>
    <submittedName>
        <fullName evidence="2">Uncharacterized protein</fullName>
    </submittedName>
</protein>
<proteinExistence type="predicted"/>
<gene>
    <name evidence="2" type="ORF">NDU88_005269</name>
</gene>
<feature type="region of interest" description="Disordered" evidence="1">
    <location>
        <begin position="1"/>
        <end position="24"/>
    </location>
</feature>
<evidence type="ECO:0000256" key="1">
    <source>
        <dbReference type="SAM" id="MobiDB-lite"/>
    </source>
</evidence>
<dbReference type="Proteomes" id="UP001066276">
    <property type="component" value="Chromosome 9"/>
</dbReference>
<comment type="caution">
    <text evidence="2">The sequence shown here is derived from an EMBL/GenBank/DDBJ whole genome shotgun (WGS) entry which is preliminary data.</text>
</comment>